<dbReference type="GO" id="GO:0016706">
    <property type="term" value="F:2-oxoglutarate-dependent dioxygenase activity"/>
    <property type="evidence" value="ECO:0007669"/>
    <property type="project" value="UniProtKB-ARBA"/>
</dbReference>
<gene>
    <name evidence="1" type="ORF">GARC_3124</name>
</gene>
<dbReference type="InterPro" id="IPR008775">
    <property type="entry name" value="Phytyl_CoA_dOase-like"/>
</dbReference>
<sequence>MISNSDKEKYKQDGFVILKSFLPKRIVQKILIEAKTIFANQMTIHGIEVPDLGDSEKFTHAMFELFNKDFDAFVNTGKTVQHLISLHALGVDQKLVVLLKAIGISFPNICTRPVMYFNHHCLAKKKIYHTVFSHQDWRSMQGSLDSVVIWVPLVDINKDLGALQILPESHKNGLTSTSVEEGFGKVELSIKQKKQLISAEVEQGDIVIFSSFLVHQSGDNITNNIRWSCHFRYNNIEDPTFINRKYPNPYIYKPLEELITKDFPNIEQLKSIFN</sequence>
<keyword evidence="1" id="KW-0223">Dioxygenase</keyword>
<evidence type="ECO:0000313" key="2">
    <source>
        <dbReference type="Proteomes" id="UP000006327"/>
    </source>
</evidence>
<dbReference type="Gene3D" id="2.60.120.620">
    <property type="entry name" value="q2cbj1_9rhob like domain"/>
    <property type="match status" value="1"/>
</dbReference>
<accession>K6YTP0</accession>
<dbReference type="Proteomes" id="UP000006327">
    <property type="component" value="Unassembled WGS sequence"/>
</dbReference>
<dbReference type="STRING" id="493475.GARC_3124"/>
<organism evidence="1 2">
    <name type="scientific">Paraglaciecola arctica BSs20135</name>
    <dbReference type="NCBI Taxonomy" id="493475"/>
    <lineage>
        <taxon>Bacteria</taxon>
        <taxon>Pseudomonadati</taxon>
        <taxon>Pseudomonadota</taxon>
        <taxon>Gammaproteobacteria</taxon>
        <taxon>Alteromonadales</taxon>
        <taxon>Alteromonadaceae</taxon>
        <taxon>Paraglaciecola</taxon>
    </lineage>
</organism>
<dbReference type="PANTHER" id="PTHR20883">
    <property type="entry name" value="PHYTANOYL-COA DIOXYGENASE DOMAIN CONTAINING 1"/>
    <property type="match status" value="1"/>
</dbReference>
<dbReference type="SUPFAM" id="SSF51197">
    <property type="entry name" value="Clavaminate synthase-like"/>
    <property type="match status" value="1"/>
</dbReference>
<protein>
    <submittedName>
        <fullName evidence="1">Phytanoyl-CoA dioxygenase</fullName>
    </submittedName>
</protein>
<dbReference type="PANTHER" id="PTHR20883:SF14">
    <property type="entry name" value="PHYTANOYL-COA DIOXYGENASE"/>
    <property type="match status" value="1"/>
</dbReference>
<dbReference type="OrthoDB" id="9814777at2"/>
<dbReference type="RefSeq" id="WP_007621658.1">
    <property type="nucleotide sequence ID" value="NZ_BAEO01000047.1"/>
</dbReference>
<reference evidence="1 2" key="1">
    <citation type="journal article" date="2017" name="Antonie Van Leeuwenhoek">
        <title>Rhizobium rhizosphaerae sp. nov., a novel species isolated from rice rhizosphere.</title>
        <authorList>
            <person name="Zhao J.J."/>
            <person name="Zhang J."/>
            <person name="Zhang R.J."/>
            <person name="Zhang C.W."/>
            <person name="Yin H.Q."/>
            <person name="Zhang X.X."/>
        </authorList>
    </citation>
    <scope>NUCLEOTIDE SEQUENCE [LARGE SCALE GENOMIC DNA]</scope>
    <source>
        <strain evidence="1 2">BSs20135</strain>
    </source>
</reference>
<dbReference type="EMBL" id="BAEO01000047">
    <property type="protein sequence ID" value="GAC20083.1"/>
    <property type="molecule type" value="Genomic_DNA"/>
</dbReference>
<dbReference type="Pfam" id="PF05721">
    <property type="entry name" value="PhyH"/>
    <property type="match status" value="1"/>
</dbReference>
<evidence type="ECO:0000313" key="1">
    <source>
        <dbReference type="EMBL" id="GAC20083.1"/>
    </source>
</evidence>
<dbReference type="eggNOG" id="COG5285">
    <property type="taxonomic scope" value="Bacteria"/>
</dbReference>
<dbReference type="AlphaFoldDB" id="K6YTP0"/>
<keyword evidence="1" id="KW-0560">Oxidoreductase</keyword>
<dbReference type="GO" id="GO:0005506">
    <property type="term" value="F:iron ion binding"/>
    <property type="evidence" value="ECO:0007669"/>
    <property type="project" value="UniProtKB-ARBA"/>
</dbReference>
<comment type="caution">
    <text evidence="1">The sequence shown here is derived from an EMBL/GenBank/DDBJ whole genome shotgun (WGS) entry which is preliminary data.</text>
</comment>
<name>K6YTP0_9ALTE</name>
<proteinExistence type="predicted"/>
<keyword evidence="2" id="KW-1185">Reference proteome</keyword>